<accession>A0AA51N5E1</accession>
<keyword evidence="2" id="KW-1185">Reference proteome</keyword>
<gene>
    <name evidence="1" type="ORF">QYS48_32265</name>
</gene>
<evidence type="ECO:0008006" key="3">
    <source>
        <dbReference type="Google" id="ProtNLM"/>
    </source>
</evidence>
<protein>
    <recommendedName>
        <fullName evidence="3">GAF domain-containing protein</fullName>
    </recommendedName>
</protein>
<dbReference type="Proteomes" id="UP001244443">
    <property type="component" value="Chromosome"/>
</dbReference>
<evidence type="ECO:0000313" key="2">
    <source>
        <dbReference type="Proteomes" id="UP001244443"/>
    </source>
</evidence>
<proteinExistence type="predicted"/>
<dbReference type="AlphaFoldDB" id="A0AA51N5E1"/>
<name>A0AA51N5E1_9BACT</name>
<dbReference type="InterPro" id="IPR029016">
    <property type="entry name" value="GAF-like_dom_sf"/>
</dbReference>
<evidence type="ECO:0000313" key="1">
    <source>
        <dbReference type="EMBL" id="WMN06343.1"/>
    </source>
</evidence>
<dbReference type="EMBL" id="CP129970">
    <property type="protein sequence ID" value="WMN06343.1"/>
    <property type="molecule type" value="Genomic_DNA"/>
</dbReference>
<dbReference type="RefSeq" id="WP_308356138.1">
    <property type="nucleotide sequence ID" value="NZ_CP129970.2"/>
</dbReference>
<dbReference type="SUPFAM" id="SSF55781">
    <property type="entry name" value="GAF domain-like"/>
    <property type="match status" value="1"/>
</dbReference>
<dbReference type="Gene3D" id="3.30.450.40">
    <property type="match status" value="1"/>
</dbReference>
<sequence length="359" mass="42595">MTYSSTTSIKSTFLAKHHLLQKKMNPALKMLAEVTDSTRSFLVLWDEDFQQIYSVENDQHTEITLDINSFKSKIARLQQEVIYVPDFKLHTLFNKIDIFNDFEEGRQLLIYPLVDDDQQIKGMLGIMLPDHHKNDFDQLFQKMESLGEYINSIFHSYLDELINHSLYQLNFDNLPSSFFESEINQDSEILDVKFSKHLMRKHPAFEFEESKSKRLSKLLSMPLSDFYENIRQVGGDHNMEYVYGCTNKTMEKRYYLIKLYIKRIEDGRFKFFGVLEDFNLQKAYSTLLDQIIFDISHIMRRPVVTMKGLTNLIDIEKFDRNDLQEISSKIKTVSEEMEDYIRSMFRIYEAKQDSIYHLG</sequence>
<organism evidence="1 2">
    <name type="scientific">Marivirga arenosa</name>
    <dbReference type="NCBI Taxonomy" id="3059076"/>
    <lineage>
        <taxon>Bacteria</taxon>
        <taxon>Pseudomonadati</taxon>
        <taxon>Bacteroidota</taxon>
        <taxon>Cytophagia</taxon>
        <taxon>Cytophagales</taxon>
        <taxon>Marivirgaceae</taxon>
        <taxon>Marivirga</taxon>
    </lineage>
</organism>
<reference evidence="1" key="1">
    <citation type="submission" date="2023-08" db="EMBL/GenBank/DDBJ databases">
        <title>Comparative genomics and taxonomic characterization of three novel marine species of genus Marivirga.</title>
        <authorList>
            <person name="Muhammad N."/>
            <person name="Kim S.-G."/>
        </authorList>
    </citation>
    <scope>NUCLEOTIDE SEQUENCE [LARGE SCALE GENOMIC DNA]</scope>
    <source>
        <strain evidence="1">ABR2-2</strain>
    </source>
</reference>